<feature type="transmembrane region" description="Helical" evidence="1">
    <location>
        <begin position="367"/>
        <end position="389"/>
    </location>
</feature>
<dbReference type="PANTHER" id="PTHR23028:SF53">
    <property type="entry name" value="ACYL_TRANSF_3 DOMAIN-CONTAINING PROTEIN"/>
    <property type="match status" value="1"/>
</dbReference>
<feature type="transmembrane region" description="Helical" evidence="1">
    <location>
        <begin position="274"/>
        <end position="291"/>
    </location>
</feature>
<protein>
    <submittedName>
        <fullName evidence="3">Acyltransferase</fullName>
    </submittedName>
</protein>
<reference evidence="3" key="2">
    <citation type="submission" date="2022-09" db="EMBL/GenBank/DDBJ databases">
        <title>Biosynthetic gene clusters of Dactylosporangioum fulvum.</title>
        <authorList>
            <person name="Caradec T."/>
        </authorList>
    </citation>
    <scope>NUCLEOTIDE SEQUENCE</scope>
    <source>
        <strain evidence="3">NRRL B-16292</strain>
    </source>
</reference>
<evidence type="ECO:0000313" key="4">
    <source>
        <dbReference type="Proteomes" id="UP001059617"/>
    </source>
</evidence>
<feature type="transmembrane region" description="Helical" evidence="1">
    <location>
        <begin position="146"/>
        <end position="167"/>
    </location>
</feature>
<evidence type="ECO:0000256" key="1">
    <source>
        <dbReference type="SAM" id="Phobius"/>
    </source>
</evidence>
<keyword evidence="3" id="KW-0808">Transferase</keyword>
<reference evidence="3" key="1">
    <citation type="submission" date="2021-04" db="EMBL/GenBank/DDBJ databases">
        <authorList>
            <person name="Hartkoorn R.C."/>
            <person name="Beaudoing E."/>
            <person name="Hot D."/>
        </authorList>
    </citation>
    <scope>NUCLEOTIDE SEQUENCE</scope>
    <source>
        <strain evidence="3">NRRL B-16292</strain>
    </source>
</reference>
<feature type="transmembrane region" description="Helical" evidence="1">
    <location>
        <begin position="197"/>
        <end position="217"/>
    </location>
</feature>
<keyword evidence="1" id="KW-0812">Transmembrane</keyword>
<proteinExistence type="predicted"/>
<feature type="transmembrane region" description="Helical" evidence="1">
    <location>
        <begin position="224"/>
        <end position="240"/>
    </location>
</feature>
<keyword evidence="3" id="KW-0012">Acyltransferase</keyword>
<evidence type="ECO:0000313" key="3">
    <source>
        <dbReference type="EMBL" id="UWP83034.1"/>
    </source>
</evidence>
<organism evidence="3 4">
    <name type="scientific">Dactylosporangium fulvum</name>
    <dbReference type="NCBI Taxonomy" id="53359"/>
    <lineage>
        <taxon>Bacteria</taxon>
        <taxon>Bacillati</taxon>
        <taxon>Actinomycetota</taxon>
        <taxon>Actinomycetes</taxon>
        <taxon>Micromonosporales</taxon>
        <taxon>Micromonosporaceae</taxon>
        <taxon>Dactylosporangium</taxon>
    </lineage>
</organism>
<dbReference type="GO" id="GO:0016746">
    <property type="term" value="F:acyltransferase activity"/>
    <property type="evidence" value="ECO:0007669"/>
    <property type="project" value="UniProtKB-KW"/>
</dbReference>
<dbReference type="PANTHER" id="PTHR23028">
    <property type="entry name" value="ACETYLTRANSFERASE"/>
    <property type="match status" value="1"/>
</dbReference>
<dbReference type="Pfam" id="PF01757">
    <property type="entry name" value="Acyl_transf_3"/>
    <property type="match status" value="1"/>
</dbReference>
<dbReference type="InterPro" id="IPR050879">
    <property type="entry name" value="Acyltransferase_3"/>
</dbReference>
<sequence length="426" mass="47062">MGVETGDEPGVALAQPTVELPLLTRAPGVLDATSPAYATTPTVSTTPVGTMSAAPSGGNRRPVDRLYALDLFRFFAAMVVFGYHLIADIGRRGAWGADPDGTFGPVVVGAFRYGWMGVEFFFIISGFVICMSCWGRSLSDFFTSRVTRLMPAYLFAVLVTGMVLMIAPVQRAPGLSQVLVNLTMLQRFVNVQPVDDVYWTLFIELKFYILFATVVWFGLTYRRVVLFNVIWTVLYLFAGFTKFDPLIAIVDPTFAPYFIAGTTLYLIYRFGSNMLLWGMLAVSIVMAVPSLERRVAPLARTDHISYKVALVILFVLFGLMILLSLGKLSWLRWPGLMTLGALTYPVYLLHRQLGWVAVVQLRETVPAWLLVAAIVIVLLGLAFLTHRLVERPLARVLRRGLKASFAQVRAAEPAIVAHGTATGPPR</sequence>
<feature type="transmembrane region" description="Helical" evidence="1">
    <location>
        <begin position="303"/>
        <end position="323"/>
    </location>
</feature>
<gene>
    <name evidence="3" type="ORF">Dfulv_01620</name>
</gene>
<keyword evidence="4" id="KW-1185">Reference proteome</keyword>
<feature type="transmembrane region" description="Helical" evidence="1">
    <location>
        <begin position="113"/>
        <end position="134"/>
    </location>
</feature>
<feature type="transmembrane region" description="Helical" evidence="1">
    <location>
        <begin position="330"/>
        <end position="347"/>
    </location>
</feature>
<name>A0ABY5W0R6_9ACTN</name>
<dbReference type="InterPro" id="IPR002656">
    <property type="entry name" value="Acyl_transf_3_dom"/>
</dbReference>
<dbReference type="EMBL" id="CP073720">
    <property type="protein sequence ID" value="UWP83034.1"/>
    <property type="molecule type" value="Genomic_DNA"/>
</dbReference>
<dbReference type="Proteomes" id="UP001059617">
    <property type="component" value="Chromosome"/>
</dbReference>
<feature type="domain" description="Acyltransferase 3" evidence="2">
    <location>
        <begin position="67"/>
        <end position="385"/>
    </location>
</feature>
<keyword evidence="1" id="KW-0472">Membrane</keyword>
<keyword evidence="1" id="KW-1133">Transmembrane helix</keyword>
<accession>A0ABY5W0R6</accession>
<feature type="transmembrane region" description="Helical" evidence="1">
    <location>
        <begin position="66"/>
        <end position="86"/>
    </location>
</feature>
<feature type="transmembrane region" description="Helical" evidence="1">
    <location>
        <begin position="246"/>
        <end position="267"/>
    </location>
</feature>
<evidence type="ECO:0000259" key="2">
    <source>
        <dbReference type="Pfam" id="PF01757"/>
    </source>
</evidence>
<dbReference type="RefSeq" id="WP_259860813.1">
    <property type="nucleotide sequence ID" value="NZ_BAAAST010000080.1"/>
</dbReference>